<organism evidence="2 3">
    <name type="scientific">Necator americanus</name>
    <name type="common">Human hookworm</name>
    <dbReference type="NCBI Taxonomy" id="51031"/>
    <lineage>
        <taxon>Eukaryota</taxon>
        <taxon>Metazoa</taxon>
        <taxon>Ecdysozoa</taxon>
        <taxon>Nematoda</taxon>
        <taxon>Chromadorea</taxon>
        <taxon>Rhabditida</taxon>
        <taxon>Rhabditina</taxon>
        <taxon>Rhabditomorpha</taxon>
        <taxon>Strongyloidea</taxon>
        <taxon>Ancylostomatidae</taxon>
        <taxon>Bunostominae</taxon>
        <taxon>Necator</taxon>
    </lineage>
</organism>
<keyword evidence="3" id="KW-1185">Reference proteome</keyword>
<evidence type="ECO:0000313" key="3">
    <source>
        <dbReference type="Proteomes" id="UP000053676"/>
    </source>
</evidence>
<evidence type="ECO:0000313" key="2">
    <source>
        <dbReference type="EMBL" id="ETN81280.1"/>
    </source>
</evidence>
<dbReference type="Proteomes" id="UP000053676">
    <property type="component" value="Unassembled WGS sequence"/>
</dbReference>
<accession>W2TGW4</accession>
<gene>
    <name evidence="2" type="ORF">NECAME_08588</name>
</gene>
<dbReference type="AlphaFoldDB" id="W2TGW4"/>
<proteinExistence type="predicted"/>
<sequence length="88" mass="10366">MAYLNLGNRSWYGDGVREGLDLEKREDDHFKFLLEVKEDPSLKDAAIGSFECRRQHYHDNFHRPRGAVSMRPARRKRSDSAVKMASWR</sequence>
<name>W2TGW4_NECAM</name>
<evidence type="ECO:0000256" key="1">
    <source>
        <dbReference type="SAM" id="MobiDB-lite"/>
    </source>
</evidence>
<dbReference type="KEGG" id="nai:NECAME_08588"/>
<protein>
    <submittedName>
        <fullName evidence="2">Uncharacterized protein</fullName>
    </submittedName>
</protein>
<dbReference type="EMBL" id="KI658779">
    <property type="protein sequence ID" value="ETN81280.1"/>
    <property type="molecule type" value="Genomic_DNA"/>
</dbReference>
<reference evidence="3" key="1">
    <citation type="journal article" date="2014" name="Nat. Genet.">
        <title>Genome of the human hookworm Necator americanus.</title>
        <authorList>
            <person name="Tang Y.T."/>
            <person name="Gao X."/>
            <person name="Rosa B.A."/>
            <person name="Abubucker S."/>
            <person name="Hallsworth-Pepin K."/>
            <person name="Martin J."/>
            <person name="Tyagi R."/>
            <person name="Heizer E."/>
            <person name="Zhang X."/>
            <person name="Bhonagiri-Palsikar V."/>
            <person name="Minx P."/>
            <person name="Warren W.C."/>
            <person name="Wang Q."/>
            <person name="Zhan B."/>
            <person name="Hotez P.J."/>
            <person name="Sternberg P.W."/>
            <person name="Dougall A."/>
            <person name="Gaze S.T."/>
            <person name="Mulvenna J."/>
            <person name="Sotillo J."/>
            <person name="Ranganathan S."/>
            <person name="Rabelo E.M."/>
            <person name="Wilson R.K."/>
            <person name="Felgner P.L."/>
            <person name="Bethony J."/>
            <person name="Hawdon J.M."/>
            <person name="Gasser R.B."/>
            <person name="Loukas A."/>
            <person name="Mitreva M."/>
        </authorList>
    </citation>
    <scope>NUCLEOTIDE SEQUENCE [LARGE SCALE GENOMIC DNA]</scope>
</reference>
<feature type="region of interest" description="Disordered" evidence="1">
    <location>
        <begin position="63"/>
        <end position="88"/>
    </location>
</feature>